<evidence type="ECO:0000313" key="2">
    <source>
        <dbReference type="EMBL" id="OBZ72888.1"/>
    </source>
</evidence>
<keyword evidence="3" id="KW-1185">Reference proteome</keyword>
<organism evidence="2 3">
    <name type="scientific">Grifola frondosa</name>
    <name type="common">Maitake</name>
    <name type="synonym">Polyporus frondosus</name>
    <dbReference type="NCBI Taxonomy" id="5627"/>
    <lineage>
        <taxon>Eukaryota</taxon>
        <taxon>Fungi</taxon>
        <taxon>Dikarya</taxon>
        <taxon>Basidiomycota</taxon>
        <taxon>Agaricomycotina</taxon>
        <taxon>Agaricomycetes</taxon>
        <taxon>Polyporales</taxon>
        <taxon>Grifolaceae</taxon>
        <taxon>Grifola</taxon>
    </lineage>
</organism>
<proteinExistence type="predicted"/>
<name>A0A1C7M7T1_GRIFR</name>
<comment type="caution">
    <text evidence="2">The sequence shown here is derived from an EMBL/GenBank/DDBJ whole genome shotgun (WGS) entry which is preliminary data.</text>
</comment>
<accession>A0A1C7M7T1</accession>
<evidence type="ECO:0000313" key="3">
    <source>
        <dbReference type="Proteomes" id="UP000092993"/>
    </source>
</evidence>
<dbReference type="AlphaFoldDB" id="A0A1C7M7T1"/>
<gene>
    <name evidence="2" type="ORF">A0H81_06730</name>
    <name evidence="1" type="ORF">A0H81_08996</name>
</gene>
<dbReference type="EMBL" id="LUGG01000007">
    <property type="protein sequence ID" value="OBZ72888.1"/>
    <property type="molecule type" value="Genomic_DNA"/>
</dbReference>
<dbReference type="EMBL" id="LUGG01000012">
    <property type="protein sequence ID" value="OBZ71074.1"/>
    <property type="molecule type" value="Genomic_DNA"/>
</dbReference>
<evidence type="ECO:0000313" key="1">
    <source>
        <dbReference type="EMBL" id="OBZ71074.1"/>
    </source>
</evidence>
<protein>
    <submittedName>
        <fullName evidence="2">Uncharacterized protein</fullName>
    </submittedName>
</protein>
<dbReference type="Proteomes" id="UP000092993">
    <property type="component" value="Unassembled WGS sequence"/>
</dbReference>
<reference evidence="2 3" key="1">
    <citation type="submission" date="2016-03" db="EMBL/GenBank/DDBJ databases">
        <title>Whole genome sequencing of Grifola frondosa 9006-11.</title>
        <authorList>
            <person name="Min B."/>
            <person name="Park H."/>
            <person name="Kim J.-G."/>
            <person name="Cho H."/>
            <person name="Oh Y.-L."/>
            <person name="Kong W.-S."/>
            <person name="Choi I.-G."/>
        </authorList>
    </citation>
    <scope>NUCLEOTIDE SEQUENCE [LARGE SCALE GENOMIC DNA]</scope>
    <source>
        <strain evidence="2 3">9006-11</strain>
    </source>
</reference>
<sequence length="74" mass="8460">MSSHGNLAIENLMHICTICVYKYTTPVVEAPFLRRSYESLIDDPDGSLYVPLPHSLLFSSGRRILMRKTWSCDL</sequence>